<evidence type="ECO:0000313" key="4">
    <source>
        <dbReference type="Proteomes" id="UP000078576"/>
    </source>
</evidence>
<name>A0A194UUY5_CYTMA</name>
<sequence>MDSSNYQDIAFSGADVSQASSDTNTFHRRSHHSSPYEAGSPAKNLPLHTNYICPGSGSDYSSGPEPLLSYPSHRPSPKDPAMTTHFEVPKLWREAMQCVSINCNLFPRQILQHYYDSIHEQAVSHRSYVELDIWKSKRATERGVHLVRIHYQDNDPRKINLMVIFVDASNPDTKSNTDVRLVTNTSIHHVLEEPCANCHLWLKVCKDVGRDGTPLNRIIPCCEEWVDSMDFNDPISAEEKRVPAVVAKLLEEFKRKDLLLHEKEREMEEKDRLLRHLREEKGQNIGSNVDAAPIANGQYPQQRHNIDMETLEQYWWIAAILMIFLVVLIFK</sequence>
<keyword evidence="2" id="KW-0472">Membrane</keyword>
<organism evidence="3 4">
    <name type="scientific">Cytospora mali</name>
    <name type="common">Apple Valsa canker fungus</name>
    <name type="synonym">Valsa mali</name>
    <dbReference type="NCBI Taxonomy" id="578113"/>
    <lineage>
        <taxon>Eukaryota</taxon>
        <taxon>Fungi</taxon>
        <taxon>Dikarya</taxon>
        <taxon>Ascomycota</taxon>
        <taxon>Pezizomycotina</taxon>
        <taxon>Sordariomycetes</taxon>
        <taxon>Sordariomycetidae</taxon>
        <taxon>Diaporthales</taxon>
        <taxon>Cytosporaceae</taxon>
        <taxon>Cytospora</taxon>
    </lineage>
</organism>
<evidence type="ECO:0000256" key="1">
    <source>
        <dbReference type="SAM" id="MobiDB-lite"/>
    </source>
</evidence>
<feature type="compositionally biased region" description="Polar residues" evidence="1">
    <location>
        <begin position="15"/>
        <end position="24"/>
    </location>
</feature>
<keyword evidence="2" id="KW-0812">Transmembrane</keyword>
<reference evidence="4" key="1">
    <citation type="submission" date="2014-12" db="EMBL/GenBank/DDBJ databases">
        <title>Genome Sequence of Valsa Canker Pathogens Uncovers a Specific Adaption of Colonization on Woody Bark.</title>
        <authorList>
            <person name="Yin Z."/>
            <person name="Liu H."/>
            <person name="Gao X."/>
            <person name="Li Z."/>
            <person name="Song N."/>
            <person name="Ke X."/>
            <person name="Dai Q."/>
            <person name="Wu Y."/>
            <person name="Sun Y."/>
            <person name="Xu J.-R."/>
            <person name="Kang Z.K."/>
            <person name="Wang L."/>
            <person name="Huang L."/>
        </authorList>
    </citation>
    <scope>NUCLEOTIDE SEQUENCE [LARGE SCALE GENOMIC DNA]</scope>
    <source>
        <strain evidence="4">SXYL134</strain>
    </source>
</reference>
<feature type="transmembrane region" description="Helical" evidence="2">
    <location>
        <begin position="313"/>
        <end position="330"/>
    </location>
</feature>
<evidence type="ECO:0000256" key="2">
    <source>
        <dbReference type="SAM" id="Phobius"/>
    </source>
</evidence>
<gene>
    <name evidence="3" type="ORF">VP1G_02943</name>
</gene>
<keyword evidence="2" id="KW-1133">Transmembrane helix</keyword>
<keyword evidence="4" id="KW-1185">Reference proteome</keyword>
<dbReference type="AlphaFoldDB" id="A0A194UUY5"/>
<accession>A0A194UUY5</accession>
<dbReference type="EMBL" id="KN714681">
    <property type="protein sequence ID" value="KUI55527.1"/>
    <property type="molecule type" value="Genomic_DNA"/>
</dbReference>
<feature type="region of interest" description="Disordered" evidence="1">
    <location>
        <begin position="12"/>
        <end position="43"/>
    </location>
</feature>
<protein>
    <submittedName>
        <fullName evidence="3">Uncharacterized protein</fullName>
    </submittedName>
</protein>
<dbReference type="Proteomes" id="UP000078576">
    <property type="component" value="Unassembled WGS sequence"/>
</dbReference>
<proteinExistence type="predicted"/>
<dbReference type="OrthoDB" id="5197603at2759"/>
<evidence type="ECO:0000313" key="3">
    <source>
        <dbReference type="EMBL" id="KUI55527.1"/>
    </source>
</evidence>